<reference evidence="5 6" key="1">
    <citation type="submission" date="2021-07" db="EMBL/GenBank/DDBJ databases">
        <authorList>
            <person name="Imarazene B."/>
            <person name="Zahm M."/>
            <person name="Klopp C."/>
            <person name="Cabau C."/>
            <person name="Beille S."/>
            <person name="Jouanno E."/>
            <person name="Castinel A."/>
            <person name="Lluch J."/>
            <person name="Gil L."/>
            <person name="Kuchtly C."/>
            <person name="Lopez Roques C."/>
            <person name="Donnadieu C."/>
            <person name="Parrinello H."/>
            <person name="Journot L."/>
            <person name="Du K."/>
            <person name="Schartl M."/>
            <person name="Retaux S."/>
            <person name="Guiguen Y."/>
        </authorList>
    </citation>
    <scope>NUCLEOTIDE SEQUENCE [LARGE SCALE GENOMIC DNA]</scope>
    <source>
        <strain evidence="5">Pach_M1</strain>
        <tissue evidence="5">Testis</tissue>
    </source>
</reference>
<dbReference type="SUPFAM" id="SSF48726">
    <property type="entry name" value="Immunoglobulin"/>
    <property type="match status" value="1"/>
</dbReference>
<feature type="compositionally biased region" description="Basic and acidic residues" evidence="1">
    <location>
        <begin position="210"/>
        <end position="235"/>
    </location>
</feature>
<gene>
    <name evidence="5" type="ORF">AMEX_G21752</name>
</gene>
<feature type="compositionally biased region" description="Basic and acidic residues" evidence="1">
    <location>
        <begin position="190"/>
        <end position="199"/>
    </location>
</feature>
<keyword evidence="2" id="KW-0812">Transmembrane</keyword>
<dbReference type="InterPro" id="IPR036179">
    <property type="entry name" value="Ig-like_dom_sf"/>
</dbReference>
<keyword evidence="2" id="KW-1133">Transmembrane helix</keyword>
<feature type="compositionally biased region" description="Polar residues" evidence="1">
    <location>
        <begin position="292"/>
        <end position="310"/>
    </location>
</feature>
<dbReference type="InterPro" id="IPR007110">
    <property type="entry name" value="Ig-like_dom"/>
</dbReference>
<dbReference type="EMBL" id="JAICCE010000018">
    <property type="protein sequence ID" value="KAG9265365.1"/>
    <property type="molecule type" value="Genomic_DNA"/>
</dbReference>
<accession>A0A8T2L5S3</accession>
<feature type="region of interest" description="Disordered" evidence="1">
    <location>
        <begin position="173"/>
        <end position="361"/>
    </location>
</feature>
<feature type="chain" id="PRO_5035750632" description="Ig-like domain-containing protein" evidence="3">
    <location>
        <begin position="22"/>
        <end position="361"/>
    </location>
</feature>
<keyword evidence="3" id="KW-0732">Signal</keyword>
<proteinExistence type="predicted"/>
<comment type="caution">
    <text evidence="5">The sequence shown here is derived from an EMBL/GenBank/DDBJ whole genome shotgun (WGS) entry which is preliminary data.</text>
</comment>
<dbReference type="AlphaFoldDB" id="A0A8T2L5S3"/>
<evidence type="ECO:0000256" key="2">
    <source>
        <dbReference type="SAM" id="Phobius"/>
    </source>
</evidence>
<evidence type="ECO:0000313" key="5">
    <source>
        <dbReference type="EMBL" id="KAG9265365.1"/>
    </source>
</evidence>
<organism evidence="5 6">
    <name type="scientific">Astyanax mexicanus</name>
    <name type="common">Blind cave fish</name>
    <name type="synonym">Astyanax fasciatus mexicanus</name>
    <dbReference type="NCBI Taxonomy" id="7994"/>
    <lineage>
        <taxon>Eukaryota</taxon>
        <taxon>Metazoa</taxon>
        <taxon>Chordata</taxon>
        <taxon>Craniata</taxon>
        <taxon>Vertebrata</taxon>
        <taxon>Euteleostomi</taxon>
        <taxon>Actinopterygii</taxon>
        <taxon>Neopterygii</taxon>
        <taxon>Teleostei</taxon>
        <taxon>Ostariophysi</taxon>
        <taxon>Characiformes</taxon>
        <taxon>Characoidei</taxon>
        <taxon>Acestrorhamphidae</taxon>
        <taxon>Acestrorhamphinae</taxon>
        <taxon>Astyanax</taxon>
    </lineage>
</organism>
<dbReference type="Pfam" id="PF07686">
    <property type="entry name" value="V-set"/>
    <property type="match status" value="1"/>
</dbReference>
<protein>
    <recommendedName>
        <fullName evidence="4">Ig-like domain-containing protein</fullName>
    </recommendedName>
</protein>
<dbReference type="KEGG" id="amex:103033316"/>
<dbReference type="InterPro" id="IPR013106">
    <property type="entry name" value="Ig_V-set"/>
</dbReference>
<feature type="signal peptide" evidence="3">
    <location>
        <begin position="1"/>
        <end position="21"/>
    </location>
</feature>
<dbReference type="Proteomes" id="UP000752171">
    <property type="component" value="Unassembled WGS sequence"/>
</dbReference>
<keyword evidence="2" id="KW-0472">Membrane</keyword>
<evidence type="ECO:0000313" key="6">
    <source>
        <dbReference type="Proteomes" id="UP000752171"/>
    </source>
</evidence>
<evidence type="ECO:0000259" key="4">
    <source>
        <dbReference type="PROSITE" id="PS50835"/>
    </source>
</evidence>
<name>A0A8T2L5S3_ASTMX</name>
<sequence length="361" mass="41029">MLLKYLVRLLTFCVALVSSNGIKCAGKCKLSTVNITLGSEVFLPCILGKSNQTDEVNWSHNSSLLSISLKGNITFEDPRDGRVAVFPSLFSKGNFSISIQMVQNSDLGKYCCQLGKECHRVELDQVQFREKEADWKIPWYYIVAGIGCLILLVITCSLIHEFRGLYVKKSTESYDVNSSQNEAANPSGNRRNERARRNENGATEEDDGHYEDMHGDEHDKDYETMQEHIGQHEDSDRDEEEDYVNTERGQGEGQYINSERSDPRGHRAQRGHQQRSPTVVYENDHHDPSGLQIRSQPQNRDLSETQSQPHSRAPYYVNQTEFSNPGGAAKRKQPRKKKKPPPTEYQFRNPIYGDSSVAPNK</sequence>
<feature type="compositionally biased region" description="Polar residues" evidence="1">
    <location>
        <begin position="173"/>
        <end position="187"/>
    </location>
</feature>
<dbReference type="PROSITE" id="PS50835">
    <property type="entry name" value="IG_LIKE"/>
    <property type="match status" value="1"/>
</dbReference>
<dbReference type="Gene3D" id="2.60.40.10">
    <property type="entry name" value="Immunoglobulins"/>
    <property type="match status" value="1"/>
</dbReference>
<feature type="transmembrane region" description="Helical" evidence="2">
    <location>
        <begin position="139"/>
        <end position="159"/>
    </location>
</feature>
<feature type="compositionally biased region" description="Basic residues" evidence="1">
    <location>
        <begin position="329"/>
        <end position="340"/>
    </location>
</feature>
<dbReference type="InterPro" id="IPR013783">
    <property type="entry name" value="Ig-like_fold"/>
</dbReference>
<feature type="domain" description="Ig-like" evidence="4">
    <location>
        <begin position="38"/>
        <end position="114"/>
    </location>
</feature>
<evidence type="ECO:0000256" key="1">
    <source>
        <dbReference type="SAM" id="MobiDB-lite"/>
    </source>
</evidence>
<evidence type="ECO:0000256" key="3">
    <source>
        <dbReference type="SAM" id="SignalP"/>
    </source>
</evidence>